<gene>
    <name evidence="1" type="ORF">ACFPOG_22105</name>
</gene>
<protein>
    <submittedName>
        <fullName evidence="1">Uncharacterized protein</fullName>
    </submittedName>
</protein>
<keyword evidence="2" id="KW-1185">Reference proteome</keyword>
<organism evidence="1 2">
    <name type="scientific">Paenibacillus aestuarii</name>
    <dbReference type="NCBI Taxonomy" id="516965"/>
    <lineage>
        <taxon>Bacteria</taxon>
        <taxon>Bacillati</taxon>
        <taxon>Bacillota</taxon>
        <taxon>Bacilli</taxon>
        <taxon>Bacillales</taxon>
        <taxon>Paenibacillaceae</taxon>
        <taxon>Paenibacillus</taxon>
    </lineage>
</organism>
<evidence type="ECO:0000313" key="2">
    <source>
        <dbReference type="Proteomes" id="UP001596044"/>
    </source>
</evidence>
<name>A0ABW0KC03_9BACL</name>
<sequence length="50" mass="5615">MVVEMKMTYSSELQKMDMCTESVMNVWTSYGEIDVDVVKETCTKAAEDAG</sequence>
<proteinExistence type="predicted"/>
<dbReference type="EMBL" id="JBHSMJ010000030">
    <property type="protein sequence ID" value="MFC5450945.1"/>
    <property type="molecule type" value="Genomic_DNA"/>
</dbReference>
<dbReference type="Proteomes" id="UP001596044">
    <property type="component" value="Unassembled WGS sequence"/>
</dbReference>
<dbReference type="RefSeq" id="WP_270881585.1">
    <property type="nucleotide sequence ID" value="NZ_JAQFVF010000055.1"/>
</dbReference>
<accession>A0ABW0KC03</accession>
<comment type="caution">
    <text evidence="1">The sequence shown here is derived from an EMBL/GenBank/DDBJ whole genome shotgun (WGS) entry which is preliminary data.</text>
</comment>
<reference evidence="2" key="1">
    <citation type="journal article" date="2019" name="Int. J. Syst. Evol. Microbiol.">
        <title>The Global Catalogue of Microorganisms (GCM) 10K type strain sequencing project: providing services to taxonomists for standard genome sequencing and annotation.</title>
        <authorList>
            <consortium name="The Broad Institute Genomics Platform"/>
            <consortium name="The Broad Institute Genome Sequencing Center for Infectious Disease"/>
            <person name="Wu L."/>
            <person name="Ma J."/>
        </authorList>
    </citation>
    <scope>NUCLEOTIDE SEQUENCE [LARGE SCALE GENOMIC DNA]</scope>
    <source>
        <strain evidence="2">KACC 11904</strain>
    </source>
</reference>
<evidence type="ECO:0000313" key="1">
    <source>
        <dbReference type="EMBL" id="MFC5450945.1"/>
    </source>
</evidence>